<dbReference type="RefSeq" id="WP_061253361.1">
    <property type="nucleotide sequence ID" value="NZ_JBFALK010000001.1"/>
</dbReference>
<keyword evidence="2" id="KW-1185">Reference proteome</keyword>
<dbReference type="Proteomes" id="UP001551675">
    <property type="component" value="Unassembled WGS sequence"/>
</dbReference>
<evidence type="ECO:0000313" key="2">
    <source>
        <dbReference type="Proteomes" id="UP001551675"/>
    </source>
</evidence>
<gene>
    <name evidence="1" type="ORF">AB0I59_01575</name>
</gene>
<sequence>MSGNQDRYVTSNGIRDLRDRLSEDVIPQFETRRRQVDETVLGPWDLGMSGSAIILPTYEGAVTRAREHLADAIGAVRQWMDQLDTAATNWRTAEDASTVTYV</sequence>
<name>A0ABV3G6N4_MICGL</name>
<organism evidence="1 2">
    <name type="scientific">Microtetraspora glauca</name>
    <dbReference type="NCBI Taxonomy" id="1996"/>
    <lineage>
        <taxon>Bacteria</taxon>
        <taxon>Bacillati</taxon>
        <taxon>Actinomycetota</taxon>
        <taxon>Actinomycetes</taxon>
        <taxon>Streptosporangiales</taxon>
        <taxon>Streptosporangiaceae</taxon>
        <taxon>Microtetraspora</taxon>
    </lineage>
</organism>
<comment type="caution">
    <text evidence="1">The sequence shown here is derived from an EMBL/GenBank/DDBJ whole genome shotgun (WGS) entry which is preliminary data.</text>
</comment>
<protein>
    <recommendedName>
        <fullName evidence="3">WXG100 family type VII secretion target</fullName>
    </recommendedName>
</protein>
<evidence type="ECO:0008006" key="3">
    <source>
        <dbReference type="Google" id="ProtNLM"/>
    </source>
</evidence>
<proteinExistence type="predicted"/>
<dbReference type="EMBL" id="JBFALK010000001">
    <property type="protein sequence ID" value="MEV0967296.1"/>
    <property type="molecule type" value="Genomic_DNA"/>
</dbReference>
<evidence type="ECO:0000313" key="1">
    <source>
        <dbReference type="EMBL" id="MEV0967296.1"/>
    </source>
</evidence>
<reference evidence="1 2" key="1">
    <citation type="submission" date="2024-06" db="EMBL/GenBank/DDBJ databases">
        <title>The Natural Products Discovery Center: Release of the First 8490 Sequenced Strains for Exploring Actinobacteria Biosynthetic Diversity.</title>
        <authorList>
            <person name="Kalkreuter E."/>
            <person name="Kautsar S.A."/>
            <person name="Yang D."/>
            <person name="Bader C.D."/>
            <person name="Teijaro C.N."/>
            <person name="Fluegel L."/>
            <person name="Davis C.M."/>
            <person name="Simpson J.R."/>
            <person name="Lauterbach L."/>
            <person name="Steele A.D."/>
            <person name="Gui C."/>
            <person name="Meng S."/>
            <person name="Li G."/>
            <person name="Viehrig K."/>
            <person name="Ye F."/>
            <person name="Su P."/>
            <person name="Kiefer A.F."/>
            <person name="Nichols A."/>
            <person name="Cepeda A.J."/>
            <person name="Yan W."/>
            <person name="Fan B."/>
            <person name="Jiang Y."/>
            <person name="Adhikari A."/>
            <person name="Zheng C.-J."/>
            <person name="Schuster L."/>
            <person name="Cowan T.M."/>
            <person name="Smanski M.J."/>
            <person name="Chevrette M.G."/>
            <person name="De Carvalho L.P.S."/>
            <person name="Shen B."/>
        </authorList>
    </citation>
    <scope>NUCLEOTIDE SEQUENCE [LARGE SCALE GENOMIC DNA]</scope>
    <source>
        <strain evidence="1 2">NPDC050100</strain>
    </source>
</reference>
<accession>A0ABV3G6N4</accession>